<reference evidence="1" key="1">
    <citation type="submission" date="2021-01" db="EMBL/GenBank/DDBJ databases">
        <authorList>
            <consortium name="Genoscope - CEA"/>
            <person name="William W."/>
        </authorList>
    </citation>
    <scope>NUCLEOTIDE SEQUENCE</scope>
</reference>
<name>A0A8S1QDE6_PARPR</name>
<protein>
    <submittedName>
        <fullName evidence="1">Uncharacterized protein</fullName>
    </submittedName>
</protein>
<dbReference type="OMA" id="ICLAKQQ"/>
<dbReference type="AlphaFoldDB" id="A0A8S1QDE6"/>
<gene>
    <name evidence="1" type="ORF">PPRIM_AZ9-3.1.T1560056</name>
</gene>
<proteinExistence type="predicted"/>
<comment type="caution">
    <text evidence="1">The sequence shown here is derived from an EMBL/GenBank/DDBJ whole genome shotgun (WGS) entry which is preliminary data.</text>
</comment>
<dbReference type="EMBL" id="CAJJDM010000161">
    <property type="protein sequence ID" value="CAD8113688.1"/>
    <property type="molecule type" value="Genomic_DNA"/>
</dbReference>
<keyword evidence="2" id="KW-1185">Reference proteome</keyword>
<evidence type="ECO:0000313" key="1">
    <source>
        <dbReference type="EMBL" id="CAD8113688.1"/>
    </source>
</evidence>
<accession>A0A8S1QDE6</accession>
<dbReference type="Proteomes" id="UP000688137">
    <property type="component" value="Unassembled WGS sequence"/>
</dbReference>
<organism evidence="1 2">
    <name type="scientific">Paramecium primaurelia</name>
    <dbReference type="NCBI Taxonomy" id="5886"/>
    <lineage>
        <taxon>Eukaryota</taxon>
        <taxon>Sar</taxon>
        <taxon>Alveolata</taxon>
        <taxon>Ciliophora</taxon>
        <taxon>Intramacronucleata</taxon>
        <taxon>Oligohymenophorea</taxon>
        <taxon>Peniculida</taxon>
        <taxon>Parameciidae</taxon>
        <taxon>Paramecium</taxon>
    </lineage>
</organism>
<evidence type="ECO:0000313" key="2">
    <source>
        <dbReference type="Proteomes" id="UP000688137"/>
    </source>
</evidence>
<sequence length="128" mass="14734">MGSICLAKQQNFASISQSDIEVAEEQAISDQMSTMSCNFISTLELQFKSSQQQTQIEQKQTKKLTSELSQLSQQTVKKGILKNKNTYYEEELKLLSKTIKFNQEDIHCEKLVNYLKARKQQGLQEIHL</sequence>